<dbReference type="Proteomes" id="UP001195903">
    <property type="component" value="Unassembled WGS sequence"/>
</dbReference>
<proteinExistence type="predicted"/>
<gene>
    <name evidence="1" type="ORF">KJI95_02635</name>
</gene>
<reference evidence="1 2" key="1">
    <citation type="submission" date="2021-05" db="EMBL/GenBank/DDBJ databases">
        <title>Shewanella sp. JM162201.</title>
        <authorList>
            <person name="Xu S."/>
            <person name="Li A."/>
        </authorList>
    </citation>
    <scope>NUCLEOTIDE SEQUENCE [LARGE SCALE GENOMIC DNA]</scope>
    <source>
        <strain evidence="1 2">JM162201</strain>
    </source>
</reference>
<dbReference type="EMBL" id="JAHEPS010000001">
    <property type="protein sequence ID" value="MBT1443420.1"/>
    <property type="molecule type" value="Genomic_DNA"/>
</dbReference>
<evidence type="ECO:0000313" key="1">
    <source>
        <dbReference type="EMBL" id="MBT1443420.1"/>
    </source>
</evidence>
<accession>A0ABS5V0L4</accession>
<keyword evidence="2" id="KW-1185">Reference proteome</keyword>
<name>A0ABS5V0L4_9GAMM</name>
<sequence>MNNVLYLIVEGSFGCRLASAFLSAAGLPINRINFIVADSLVNSIKLAKSIINNKPESQVAVLIDFDSNDNFESEKKAITKYNLVDSTISVFTAVPEIESWLFADLNAAKTKARNLERASELLSRVSLPDDIPYPKYLATRLFKLDEKFELVNQDININVAASRSPSLRKFITGVGKLLGVEATLNWEREYVRTSGRDIFSKLVDEVTPADVVLYKTLNGQSITAGQMVREIHDGTEIGISYSVEVLRVARDLLSREAHKK</sequence>
<protein>
    <submittedName>
        <fullName evidence="1">DUF4276 family protein</fullName>
    </submittedName>
</protein>
<organism evidence="1 2">
    <name type="scientific">Shewanella jiangmenensis</name>
    <dbReference type="NCBI Taxonomy" id="2837387"/>
    <lineage>
        <taxon>Bacteria</taxon>
        <taxon>Pseudomonadati</taxon>
        <taxon>Pseudomonadota</taxon>
        <taxon>Gammaproteobacteria</taxon>
        <taxon>Alteromonadales</taxon>
        <taxon>Shewanellaceae</taxon>
        <taxon>Shewanella</taxon>
    </lineage>
</organism>
<comment type="caution">
    <text evidence="1">The sequence shown here is derived from an EMBL/GenBank/DDBJ whole genome shotgun (WGS) entry which is preliminary data.</text>
</comment>
<evidence type="ECO:0000313" key="2">
    <source>
        <dbReference type="Proteomes" id="UP001195903"/>
    </source>
</evidence>
<dbReference type="RefSeq" id="WP_214505606.1">
    <property type="nucleotide sequence ID" value="NZ_JAHEPS010000001.1"/>
</dbReference>